<dbReference type="STRING" id="763665.A0A2G5BD59"/>
<dbReference type="PROSITE" id="PS51195">
    <property type="entry name" value="Q_MOTIF"/>
    <property type="match status" value="1"/>
</dbReference>
<evidence type="ECO:0000256" key="4">
    <source>
        <dbReference type="ARBA" id="ARBA00022517"/>
    </source>
</evidence>
<reference evidence="18 19" key="1">
    <citation type="journal article" date="2015" name="Genome Biol. Evol.">
        <title>Phylogenomic analyses indicate that early fungi evolved digesting cell walls of algal ancestors of land plants.</title>
        <authorList>
            <person name="Chang Y."/>
            <person name="Wang S."/>
            <person name="Sekimoto S."/>
            <person name="Aerts A.L."/>
            <person name="Choi C."/>
            <person name="Clum A."/>
            <person name="LaButti K.M."/>
            <person name="Lindquist E.A."/>
            <person name="Yee Ngan C."/>
            <person name="Ohm R.A."/>
            <person name="Salamov A.A."/>
            <person name="Grigoriev I.V."/>
            <person name="Spatafora J.W."/>
            <person name="Berbee M.L."/>
        </authorList>
    </citation>
    <scope>NUCLEOTIDE SEQUENCE [LARGE SCALE GENOMIC DNA]</scope>
    <source>
        <strain evidence="18 19">NRRL 1564</strain>
    </source>
</reference>
<feature type="compositionally biased region" description="Basic residues" evidence="14">
    <location>
        <begin position="25"/>
        <end position="41"/>
    </location>
</feature>
<dbReference type="InterPro" id="IPR014014">
    <property type="entry name" value="RNA_helicase_DEAD_Q_motif"/>
</dbReference>
<name>A0A2G5BD59_COERN</name>
<sequence>MPASIETKASKKQPSVGHESNDLKKTKKHKEKKEKKNKKSRKDSTENEVKSKKRSSNDSDKSIAKKTKLVTDAEKQQQQQKEQKSTPASAVSLAQAKAFYEEHKISVSGDDSYLPYLEFSQTPFDTKILKSCAKFSKPTPIQSACWPVITASRDVIGIAETGSGKTFAFGLPAIHMLSEKYGKKAQSCNKPLVLIVSPTRELAIQTHEQCLDAGKDLGITSMCLYGGSRKQDQIWDLKKNKPAIIVATPGRLLDVVENDQAISLSSVEFLVLDEADRMLDQGFEKDIRAIIGMLPQGARRQTVMFSATWPTSVRSLADTFLRNPVNVSIGADELAINERVDQIVEVIDGKQKNFRLLELLKNYHKSRKNRVLVFALYKKEAGRLEEMLKRKGYNCVAIHGDKSQTQRLDAIEAFRSGSIPLLVATDVAARGLDVPDVEYVINYTFPLTIDEYTHRCGRTARAGKKGVAHTFFMPEDKSHSGNLINVLRSANMTVPESLLKFGTTVKKKQHASYGAFFKDVDPNVKPVKIVFD</sequence>
<evidence type="ECO:0000256" key="14">
    <source>
        <dbReference type="SAM" id="MobiDB-lite"/>
    </source>
</evidence>
<comment type="function">
    <text evidence="11">ATP-dependent RNA helicase required for 60S ribosomal subunit synthesis. Involved in efficient pre-rRNA processing, predominantly at site A3, which is necessary for the normal formation of 25S and 5.8S rRNAs.</text>
</comment>
<keyword evidence="7 13" id="KW-0378">Hydrolase</keyword>
<dbReference type="GO" id="GO:0016787">
    <property type="term" value="F:hydrolase activity"/>
    <property type="evidence" value="ECO:0007669"/>
    <property type="project" value="UniProtKB-KW"/>
</dbReference>
<evidence type="ECO:0000256" key="13">
    <source>
        <dbReference type="RuleBase" id="RU000492"/>
    </source>
</evidence>
<evidence type="ECO:0000256" key="5">
    <source>
        <dbReference type="ARBA" id="ARBA00022552"/>
    </source>
</evidence>
<dbReference type="AlphaFoldDB" id="A0A2G5BD59"/>
<evidence type="ECO:0000259" key="16">
    <source>
        <dbReference type="PROSITE" id="PS51194"/>
    </source>
</evidence>
<dbReference type="SMART" id="SM00487">
    <property type="entry name" value="DEXDc"/>
    <property type="match status" value="1"/>
</dbReference>
<dbReference type="InterPro" id="IPR014001">
    <property type="entry name" value="Helicase_ATP-bd"/>
</dbReference>
<dbReference type="Gene3D" id="3.40.50.300">
    <property type="entry name" value="P-loop containing nucleotide triphosphate hydrolases"/>
    <property type="match status" value="2"/>
</dbReference>
<dbReference type="OrthoDB" id="196131at2759"/>
<comment type="subcellular location">
    <subcellularLocation>
        <location evidence="1">Nucleus</location>
        <location evidence="1">Nucleolus</location>
    </subcellularLocation>
</comment>
<dbReference type="FunFam" id="3.40.50.300:FF:000008">
    <property type="entry name" value="ATP-dependent RNA helicase RhlB"/>
    <property type="match status" value="1"/>
</dbReference>
<dbReference type="PROSITE" id="PS00039">
    <property type="entry name" value="DEAD_ATP_HELICASE"/>
    <property type="match status" value="1"/>
</dbReference>
<dbReference type="SMART" id="SM00490">
    <property type="entry name" value="HELICc"/>
    <property type="match status" value="1"/>
</dbReference>
<evidence type="ECO:0000313" key="18">
    <source>
        <dbReference type="EMBL" id="PIA16922.1"/>
    </source>
</evidence>
<evidence type="ECO:0000256" key="3">
    <source>
        <dbReference type="ARBA" id="ARBA00012552"/>
    </source>
</evidence>
<evidence type="ECO:0000256" key="9">
    <source>
        <dbReference type="ARBA" id="ARBA00022840"/>
    </source>
</evidence>
<gene>
    <name evidence="18" type="ORF">COEREDRAFT_72775</name>
</gene>
<dbReference type="SUPFAM" id="SSF52540">
    <property type="entry name" value="P-loop containing nucleoside triphosphate hydrolases"/>
    <property type="match status" value="1"/>
</dbReference>
<dbReference type="CDD" id="cd18787">
    <property type="entry name" value="SF2_C_DEAD"/>
    <property type="match status" value="1"/>
</dbReference>
<feature type="domain" description="DEAD-box RNA helicase Q" evidence="17">
    <location>
        <begin position="117"/>
        <end position="143"/>
    </location>
</feature>
<protein>
    <recommendedName>
        <fullName evidence="3">RNA helicase</fullName>
        <ecNumber evidence="3">3.6.4.13</ecNumber>
    </recommendedName>
</protein>
<evidence type="ECO:0000256" key="8">
    <source>
        <dbReference type="ARBA" id="ARBA00022806"/>
    </source>
</evidence>
<keyword evidence="5" id="KW-0698">rRNA processing</keyword>
<comment type="similarity">
    <text evidence="2">Belongs to the DEAD box helicase family. DDX5/DBP2 subfamily.</text>
</comment>
<dbReference type="GO" id="GO:0003724">
    <property type="term" value="F:RNA helicase activity"/>
    <property type="evidence" value="ECO:0007669"/>
    <property type="project" value="UniProtKB-EC"/>
</dbReference>
<feature type="short sequence motif" description="Q motif" evidence="12">
    <location>
        <begin position="117"/>
        <end position="143"/>
    </location>
</feature>
<evidence type="ECO:0000256" key="12">
    <source>
        <dbReference type="PROSITE-ProRule" id="PRU00552"/>
    </source>
</evidence>
<dbReference type="GO" id="GO:0003676">
    <property type="term" value="F:nucleic acid binding"/>
    <property type="evidence" value="ECO:0007669"/>
    <property type="project" value="InterPro"/>
</dbReference>
<feature type="domain" description="Helicase ATP-binding" evidence="15">
    <location>
        <begin position="146"/>
        <end position="327"/>
    </location>
</feature>
<feature type="region of interest" description="Disordered" evidence="14">
    <location>
        <begin position="1"/>
        <end position="89"/>
    </location>
</feature>
<dbReference type="PROSITE" id="PS51192">
    <property type="entry name" value="HELICASE_ATP_BIND_1"/>
    <property type="match status" value="1"/>
</dbReference>
<dbReference type="InterPro" id="IPR000629">
    <property type="entry name" value="RNA-helicase_DEAD-box_CS"/>
</dbReference>
<dbReference type="GO" id="GO:0005524">
    <property type="term" value="F:ATP binding"/>
    <property type="evidence" value="ECO:0007669"/>
    <property type="project" value="UniProtKB-KW"/>
</dbReference>
<keyword evidence="8 13" id="KW-0347">Helicase</keyword>
<evidence type="ECO:0000256" key="2">
    <source>
        <dbReference type="ARBA" id="ARBA00009334"/>
    </source>
</evidence>
<evidence type="ECO:0000256" key="7">
    <source>
        <dbReference type="ARBA" id="ARBA00022801"/>
    </source>
</evidence>
<accession>A0A2G5BD59</accession>
<evidence type="ECO:0000256" key="11">
    <source>
        <dbReference type="ARBA" id="ARBA00037449"/>
    </source>
</evidence>
<dbReference type="EMBL" id="KZ303497">
    <property type="protein sequence ID" value="PIA16922.1"/>
    <property type="molecule type" value="Genomic_DNA"/>
</dbReference>
<keyword evidence="19" id="KW-1185">Reference proteome</keyword>
<evidence type="ECO:0000313" key="19">
    <source>
        <dbReference type="Proteomes" id="UP000242474"/>
    </source>
</evidence>
<feature type="compositionally biased region" description="Basic and acidic residues" evidence="14">
    <location>
        <begin position="42"/>
        <end position="75"/>
    </location>
</feature>
<dbReference type="Proteomes" id="UP000242474">
    <property type="component" value="Unassembled WGS sequence"/>
</dbReference>
<dbReference type="Pfam" id="PF00271">
    <property type="entry name" value="Helicase_C"/>
    <property type="match status" value="1"/>
</dbReference>
<dbReference type="Pfam" id="PF00270">
    <property type="entry name" value="DEAD"/>
    <property type="match status" value="1"/>
</dbReference>
<dbReference type="EC" id="3.6.4.13" evidence="3"/>
<dbReference type="InterPro" id="IPR011545">
    <property type="entry name" value="DEAD/DEAH_box_helicase_dom"/>
</dbReference>
<evidence type="ECO:0000256" key="6">
    <source>
        <dbReference type="ARBA" id="ARBA00022741"/>
    </source>
</evidence>
<proteinExistence type="inferred from homology"/>
<keyword evidence="9 13" id="KW-0067">ATP-binding</keyword>
<evidence type="ECO:0000256" key="10">
    <source>
        <dbReference type="ARBA" id="ARBA00023242"/>
    </source>
</evidence>
<keyword evidence="6 13" id="KW-0547">Nucleotide-binding</keyword>
<evidence type="ECO:0000259" key="15">
    <source>
        <dbReference type="PROSITE" id="PS51192"/>
    </source>
</evidence>
<dbReference type="CDD" id="cd00268">
    <property type="entry name" value="DEADc"/>
    <property type="match status" value="1"/>
</dbReference>
<keyword evidence="10" id="KW-0539">Nucleus</keyword>
<keyword evidence="4" id="KW-0690">Ribosome biogenesis</keyword>
<organism evidence="18 19">
    <name type="scientific">Coemansia reversa (strain ATCC 12441 / NRRL 1564)</name>
    <dbReference type="NCBI Taxonomy" id="763665"/>
    <lineage>
        <taxon>Eukaryota</taxon>
        <taxon>Fungi</taxon>
        <taxon>Fungi incertae sedis</taxon>
        <taxon>Zoopagomycota</taxon>
        <taxon>Kickxellomycotina</taxon>
        <taxon>Kickxellomycetes</taxon>
        <taxon>Kickxellales</taxon>
        <taxon>Kickxellaceae</taxon>
        <taxon>Coemansia</taxon>
    </lineage>
</organism>
<feature type="domain" description="Helicase C-terminal" evidence="16">
    <location>
        <begin position="339"/>
        <end position="502"/>
    </location>
</feature>
<dbReference type="InterPro" id="IPR027417">
    <property type="entry name" value="P-loop_NTPase"/>
</dbReference>
<dbReference type="PROSITE" id="PS51194">
    <property type="entry name" value="HELICASE_CTER"/>
    <property type="match status" value="1"/>
</dbReference>
<dbReference type="InterPro" id="IPR044742">
    <property type="entry name" value="DEAD/DEAH_RhlB"/>
</dbReference>
<dbReference type="PANTHER" id="PTHR47958">
    <property type="entry name" value="ATP-DEPENDENT RNA HELICASE DBP3"/>
    <property type="match status" value="1"/>
</dbReference>
<evidence type="ECO:0000256" key="1">
    <source>
        <dbReference type="ARBA" id="ARBA00004604"/>
    </source>
</evidence>
<evidence type="ECO:0000259" key="17">
    <source>
        <dbReference type="PROSITE" id="PS51195"/>
    </source>
</evidence>
<dbReference type="InterPro" id="IPR001650">
    <property type="entry name" value="Helicase_C-like"/>
</dbReference>